<dbReference type="GO" id="GO:0000155">
    <property type="term" value="F:phosphorelay sensor kinase activity"/>
    <property type="evidence" value="ECO:0007669"/>
    <property type="project" value="InterPro"/>
</dbReference>
<comment type="catalytic activity">
    <reaction evidence="1">
        <text>ATP + protein L-histidine = ADP + protein N-phospho-L-histidine.</text>
        <dbReference type="EC" id="2.7.13.3"/>
    </reaction>
</comment>
<dbReference type="SUPFAM" id="SSF55874">
    <property type="entry name" value="ATPase domain of HSP90 chaperone/DNA topoisomerase II/histidine kinase"/>
    <property type="match status" value="1"/>
</dbReference>
<dbReference type="Pfam" id="PF13424">
    <property type="entry name" value="TPR_12"/>
    <property type="match status" value="1"/>
</dbReference>
<dbReference type="PROSITE" id="PS50109">
    <property type="entry name" value="HIS_KIN"/>
    <property type="match status" value="1"/>
</dbReference>
<evidence type="ECO:0000259" key="9">
    <source>
        <dbReference type="PROSITE" id="PS50109"/>
    </source>
</evidence>
<name>A0A1G6QAC8_NIADE</name>
<keyword evidence="6" id="KW-0802">TPR repeat</keyword>
<evidence type="ECO:0000313" key="11">
    <source>
        <dbReference type="Proteomes" id="UP000198757"/>
    </source>
</evidence>
<evidence type="ECO:0000256" key="4">
    <source>
        <dbReference type="ARBA" id="ARBA00022777"/>
    </source>
</evidence>
<evidence type="ECO:0000256" key="6">
    <source>
        <dbReference type="PROSITE-ProRule" id="PRU00339"/>
    </source>
</evidence>
<dbReference type="RefSeq" id="WP_090389944.1">
    <property type="nucleotide sequence ID" value="NZ_FMZO01000004.1"/>
</dbReference>
<dbReference type="PROSITE" id="PS50005">
    <property type="entry name" value="TPR"/>
    <property type="match status" value="1"/>
</dbReference>
<dbReference type="Pfam" id="PF02518">
    <property type="entry name" value="HATPase_c"/>
    <property type="match status" value="1"/>
</dbReference>
<reference evidence="11" key="1">
    <citation type="submission" date="2016-10" db="EMBL/GenBank/DDBJ databases">
        <authorList>
            <person name="Varghese N."/>
            <person name="Submissions S."/>
        </authorList>
    </citation>
    <scope>NUCLEOTIDE SEQUENCE [LARGE SCALE GENOMIC DNA]</scope>
    <source>
        <strain evidence="11">DSM 25811 / CCM 8410 / LMG 26954 / E90</strain>
    </source>
</reference>
<dbReference type="InterPro" id="IPR050736">
    <property type="entry name" value="Sensor_HK_Regulatory"/>
</dbReference>
<keyword evidence="4 10" id="KW-0418">Kinase</keyword>
<dbReference type="EC" id="2.7.13.3" evidence="2"/>
<dbReference type="InterPro" id="IPR036890">
    <property type="entry name" value="HATPase_C_sf"/>
</dbReference>
<dbReference type="PANTHER" id="PTHR43711:SF29">
    <property type="entry name" value="HISTIDINE KINASE"/>
    <property type="match status" value="1"/>
</dbReference>
<evidence type="ECO:0000256" key="7">
    <source>
        <dbReference type="SAM" id="Phobius"/>
    </source>
</evidence>
<dbReference type="InterPro" id="IPR003661">
    <property type="entry name" value="HisK_dim/P_dom"/>
</dbReference>
<dbReference type="SMART" id="SM00387">
    <property type="entry name" value="HATPase_c"/>
    <property type="match status" value="1"/>
</dbReference>
<accession>A0A1G6QAC8</accession>
<dbReference type="Gene3D" id="1.25.40.10">
    <property type="entry name" value="Tetratricopeptide repeat domain"/>
    <property type="match status" value="2"/>
</dbReference>
<evidence type="ECO:0000256" key="3">
    <source>
        <dbReference type="ARBA" id="ARBA00022679"/>
    </source>
</evidence>
<dbReference type="CDD" id="cd00082">
    <property type="entry name" value="HisKA"/>
    <property type="match status" value="1"/>
</dbReference>
<dbReference type="InterPro" id="IPR005467">
    <property type="entry name" value="His_kinase_dom"/>
</dbReference>
<evidence type="ECO:0000256" key="1">
    <source>
        <dbReference type="ARBA" id="ARBA00000085"/>
    </source>
</evidence>
<feature type="signal peptide" evidence="8">
    <location>
        <begin position="1"/>
        <end position="20"/>
    </location>
</feature>
<dbReference type="PANTHER" id="PTHR43711">
    <property type="entry name" value="TWO-COMPONENT HISTIDINE KINASE"/>
    <property type="match status" value="1"/>
</dbReference>
<feature type="repeat" description="TPR" evidence="6">
    <location>
        <begin position="122"/>
        <end position="155"/>
    </location>
</feature>
<dbReference type="SMART" id="SM00388">
    <property type="entry name" value="HisKA"/>
    <property type="match status" value="1"/>
</dbReference>
<evidence type="ECO:0000256" key="8">
    <source>
        <dbReference type="SAM" id="SignalP"/>
    </source>
</evidence>
<dbReference type="InterPro" id="IPR011990">
    <property type="entry name" value="TPR-like_helical_dom_sf"/>
</dbReference>
<dbReference type="Proteomes" id="UP000198757">
    <property type="component" value="Unassembled WGS sequence"/>
</dbReference>
<dbReference type="InterPro" id="IPR019734">
    <property type="entry name" value="TPR_rpt"/>
</dbReference>
<dbReference type="SUPFAM" id="SSF48452">
    <property type="entry name" value="TPR-like"/>
    <property type="match status" value="2"/>
</dbReference>
<sequence>MRVLKILLLVCLFLNGNAQKSGQEAIDSMLLKLRESQYDTNKVRLLYKISKAYQDLDIEKSTQFANQSMAAAKTLGWKKGIAANHILSGELLLNGNKYDSALLQFKAAYATNTAINNIPGIISALQSIGNVYYGQSNHNQALPYYLKALEMAEKAEDNDRICRINQNIAGVYLDQENSTKMLQYAKKSYAAAINSKIPENTITSLESIGLAYLLGKDSISAGNYFSKALELNESTGNIYREANLYHYLALAKKSISERIRCLLQAKKLFDAYSPDHAMALSNLKHLGTAYRDSSVKITDPGKKQQLLSSAEAYYEKAIAISKAMGHIDTYNDAESGLATVRAAKGEYRSAYELLYNYVQTYDSLYSQETKNRIATLENAREIDARDKQIQINKLALSNARRTRGALIAGAVFLFIIGGLLFYQNRTRRRTNTTLLTLNNELDEANKVKTKFFGILSHDLRSPIANLINYLHLQKESPELLSEQKKQHYQKDLTTAAENLLDTMEAMLLWSKSQMERFSPQKKLIPVSHLFEHIQKQLPANNTVHFHFANPEQLSVSTDEDYLKTIMYNLTANALKALQHTPNGQVRWEARQQAHLVLLTITDNGPGIQQPQMEALYNENAVIGTKHGLGLHLIRDLAKAIQCTVSFRPAANGGASFTITI</sequence>
<keyword evidence="7" id="KW-1133">Transmembrane helix</keyword>
<feature type="chain" id="PRO_5011689313" description="histidine kinase" evidence="8">
    <location>
        <begin position="21"/>
        <end position="660"/>
    </location>
</feature>
<gene>
    <name evidence="10" type="ORF">SAMN04487894_104340</name>
</gene>
<keyword evidence="7" id="KW-0472">Membrane</keyword>
<dbReference type="Gene3D" id="1.10.287.130">
    <property type="match status" value="1"/>
</dbReference>
<keyword evidence="5" id="KW-0902">Two-component regulatory system</keyword>
<dbReference type="EMBL" id="FMZO01000004">
    <property type="protein sequence ID" value="SDC89440.1"/>
    <property type="molecule type" value="Genomic_DNA"/>
</dbReference>
<evidence type="ECO:0000256" key="5">
    <source>
        <dbReference type="ARBA" id="ARBA00023012"/>
    </source>
</evidence>
<feature type="domain" description="Histidine kinase" evidence="9">
    <location>
        <begin position="454"/>
        <end position="660"/>
    </location>
</feature>
<dbReference type="InterPro" id="IPR036097">
    <property type="entry name" value="HisK_dim/P_sf"/>
</dbReference>
<feature type="transmembrane region" description="Helical" evidence="7">
    <location>
        <begin position="404"/>
        <end position="422"/>
    </location>
</feature>
<dbReference type="InterPro" id="IPR003594">
    <property type="entry name" value="HATPase_dom"/>
</dbReference>
<dbReference type="SUPFAM" id="SSF47384">
    <property type="entry name" value="Homodimeric domain of signal transducing histidine kinase"/>
    <property type="match status" value="1"/>
</dbReference>
<proteinExistence type="predicted"/>
<keyword evidence="7" id="KW-0812">Transmembrane</keyword>
<dbReference type="STRING" id="1285928.SAMN04487894_104340"/>
<organism evidence="10 11">
    <name type="scientific">Niabella drilacis (strain DSM 25811 / CCM 8410 / CCUG 62505 / LMG 26954 / E90)</name>
    <dbReference type="NCBI Taxonomy" id="1285928"/>
    <lineage>
        <taxon>Bacteria</taxon>
        <taxon>Pseudomonadati</taxon>
        <taxon>Bacteroidota</taxon>
        <taxon>Chitinophagia</taxon>
        <taxon>Chitinophagales</taxon>
        <taxon>Chitinophagaceae</taxon>
        <taxon>Niabella</taxon>
    </lineage>
</organism>
<protein>
    <recommendedName>
        <fullName evidence="2">histidine kinase</fullName>
        <ecNumber evidence="2">2.7.13.3</ecNumber>
    </recommendedName>
</protein>
<keyword evidence="3" id="KW-0808">Transferase</keyword>
<dbReference type="Gene3D" id="3.30.565.10">
    <property type="entry name" value="Histidine kinase-like ATPase, C-terminal domain"/>
    <property type="match status" value="1"/>
</dbReference>
<keyword evidence="11" id="KW-1185">Reference proteome</keyword>
<dbReference type="OrthoDB" id="9781208at2"/>
<dbReference type="AlphaFoldDB" id="A0A1G6QAC8"/>
<keyword evidence="8" id="KW-0732">Signal</keyword>
<evidence type="ECO:0000313" key="10">
    <source>
        <dbReference type="EMBL" id="SDC89440.1"/>
    </source>
</evidence>
<evidence type="ECO:0000256" key="2">
    <source>
        <dbReference type="ARBA" id="ARBA00012438"/>
    </source>
</evidence>
<dbReference type="SMART" id="SM00028">
    <property type="entry name" value="TPR"/>
    <property type="match status" value="2"/>
</dbReference>